<feature type="region of interest" description="Disordered" evidence="1">
    <location>
        <begin position="17"/>
        <end position="36"/>
    </location>
</feature>
<gene>
    <name evidence="2" type="ORF">THAOC_37613</name>
</gene>
<protein>
    <submittedName>
        <fullName evidence="2">Uncharacterized protein</fullName>
    </submittedName>
</protein>
<dbReference type="EMBL" id="AGNL01050473">
    <property type="protein sequence ID" value="EJK43895.1"/>
    <property type="molecule type" value="Genomic_DNA"/>
</dbReference>
<feature type="compositionally biased region" description="Low complexity" evidence="1">
    <location>
        <begin position="109"/>
        <end position="132"/>
    </location>
</feature>
<organism evidence="2 3">
    <name type="scientific">Thalassiosira oceanica</name>
    <name type="common">Marine diatom</name>
    <dbReference type="NCBI Taxonomy" id="159749"/>
    <lineage>
        <taxon>Eukaryota</taxon>
        <taxon>Sar</taxon>
        <taxon>Stramenopiles</taxon>
        <taxon>Ochrophyta</taxon>
        <taxon>Bacillariophyta</taxon>
        <taxon>Coscinodiscophyceae</taxon>
        <taxon>Thalassiosirophycidae</taxon>
        <taxon>Thalassiosirales</taxon>
        <taxon>Thalassiosiraceae</taxon>
        <taxon>Thalassiosira</taxon>
    </lineage>
</organism>
<proteinExistence type="predicted"/>
<accession>K0QYK5</accession>
<evidence type="ECO:0000313" key="3">
    <source>
        <dbReference type="Proteomes" id="UP000266841"/>
    </source>
</evidence>
<dbReference type="Proteomes" id="UP000266841">
    <property type="component" value="Unassembled WGS sequence"/>
</dbReference>
<feature type="region of interest" description="Disordered" evidence="1">
    <location>
        <begin position="79"/>
        <end position="132"/>
    </location>
</feature>
<evidence type="ECO:0000313" key="2">
    <source>
        <dbReference type="EMBL" id="EJK43895.1"/>
    </source>
</evidence>
<dbReference type="AlphaFoldDB" id="K0QYK5"/>
<reference evidence="2 3" key="1">
    <citation type="journal article" date="2012" name="Genome Biol.">
        <title>Genome and low-iron response of an oceanic diatom adapted to chronic iron limitation.</title>
        <authorList>
            <person name="Lommer M."/>
            <person name="Specht M."/>
            <person name="Roy A.S."/>
            <person name="Kraemer L."/>
            <person name="Andreson R."/>
            <person name="Gutowska M.A."/>
            <person name="Wolf J."/>
            <person name="Bergner S.V."/>
            <person name="Schilhabel M.B."/>
            <person name="Klostermeier U.C."/>
            <person name="Beiko R.G."/>
            <person name="Rosenstiel P."/>
            <person name="Hippler M."/>
            <person name="Laroche J."/>
        </authorList>
    </citation>
    <scope>NUCLEOTIDE SEQUENCE [LARGE SCALE GENOMIC DNA]</scope>
    <source>
        <strain evidence="2 3">CCMP1005</strain>
    </source>
</reference>
<feature type="compositionally biased region" description="Basic and acidic residues" evidence="1">
    <location>
        <begin position="92"/>
        <end position="101"/>
    </location>
</feature>
<keyword evidence="3" id="KW-1185">Reference proteome</keyword>
<name>K0QYK5_THAOC</name>
<evidence type="ECO:0000256" key="1">
    <source>
        <dbReference type="SAM" id="MobiDB-lite"/>
    </source>
</evidence>
<sequence>MLVLVRCVRHVAEAYQAGGRRTKARQRRSKDSQRSKDPWIKRSYFVASVAESTSELCRPLIGSPRLPRNGQCHSHLARRPLRPLLPINSQVHEGDPNEKPTSEPAPKLPTSKPAPKQPASKPGDPSASPAVAAVAAAAPGAWLADDVIELDSGGTSLTSSRKDSVPTRANACSSLHLITPKIIQQFLPGITGTSCLLTSNSVTIPREGDLAGTAVQGMESAIV</sequence>
<comment type="caution">
    <text evidence="2">The sequence shown here is derived from an EMBL/GenBank/DDBJ whole genome shotgun (WGS) entry which is preliminary data.</text>
</comment>